<gene>
    <name evidence="4" type="ORF">ACFPOU_10715</name>
</gene>
<dbReference type="Proteomes" id="UP001596031">
    <property type="component" value="Unassembled WGS sequence"/>
</dbReference>
<dbReference type="Pfam" id="PF18426">
    <property type="entry name" value="Tli4_C"/>
    <property type="match status" value="1"/>
</dbReference>
<feature type="domain" description="Tle cognate immunity protein 4 N-terminal" evidence="3">
    <location>
        <begin position="59"/>
        <end position="187"/>
    </location>
</feature>
<dbReference type="Pfam" id="PF18443">
    <property type="entry name" value="Tli4_N"/>
    <property type="match status" value="1"/>
</dbReference>
<evidence type="ECO:0000259" key="3">
    <source>
        <dbReference type="Pfam" id="PF18443"/>
    </source>
</evidence>
<evidence type="ECO:0000259" key="2">
    <source>
        <dbReference type="Pfam" id="PF18426"/>
    </source>
</evidence>
<name>A0ABW0PGW9_9BURK</name>
<dbReference type="RefSeq" id="WP_379720524.1">
    <property type="nucleotide sequence ID" value="NZ_JBHSMS010000035.1"/>
</dbReference>
<keyword evidence="5" id="KW-1185">Reference proteome</keyword>
<proteinExistence type="predicted"/>
<accession>A0ABW0PGW9</accession>
<evidence type="ECO:0000256" key="1">
    <source>
        <dbReference type="SAM" id="Coils"/>
    </source>
</evidence>
<keyword evidence="1" id="KW-0175">Coiled coil</keyword>
<reference evidence="5" key="1">
    <citation type="journal article" date="2019" name="Int. J. Syst. Evol. Microbiol.">
        <title>The Global Catalogue of Microorganisms (GCM) 10K type strain sequencing project: providing services to taxonomists for standard genome sequencing and annotation.</title>
        <authorList>
            <consortium name="The Broad Institute Genomics Platform"/>
            <consortium name="The Broad Institute Genome Sequencing Center for Infectious Disease"/>
            <person name="Wu L."/>
            <person name="Ma J."/>
        </authorList>
    </citation>
    <scope>NUCLEOTIDE SEQUENCE [LARGE SCALE GENOMIC DNA]</scope>
    <source>
        <strain evidence="5">CCUG 38813</strain>
    </source>
</reference>
<feature type="coiled-coil region" evidence="1">
    <location>
        <begin position="91"/>
        <end position="118"/>
    </location>
</feature>
<dbReference type="InterPro" id="IPR040761">
    <property type="entry name" value="Tli4_N"/>
</dbReference>
<feature type="domain" description="Tle cognate immunity protein 4 C-terminal" evidence="2">
    <location>
        <begin position="191"/>
        <end position="361"/>
    </location>
</feature>
<protein>
    <submittedName>
        <fullName evidence="4">T6SS immunity protein Tli4 family protein</fullName>
    </submittedName>
</protein>
<comment type="caution">
    <text evidence="4">The sequence shown here is derived from an EMBL/GenBank/DDBJ whole genome shotgun (WGS) entry which is preliminary data.</text>
</comment>
<evidence type="ECO:0000313" key="5">
    <source>
        <dbReference type="Proteomes" id="UP001596031"/>
    </source>
</evidence>
<dbReference type="InterPro" id="IPR041290">
    <property type="entry name" value="Tli4_C"/>
</dbReference>
<sequence length="391" mass="43557">MADIVKSILSPKRAAMLAVLLIALLSLAGNSRTYAYKETAVPEPVKLSPRLRALFEKTKILCFGRYAIEVPQEAQLVWGGASFPSDIDIISGGIEKAKRRAEEKIAKLKREEDAAEISYNGPGPIEESWQTRYFEDEYKKERNALFFDTYISKGELTFVLGDSIEKGETESTVIARQLAQAKSLRLRPAEEVPTEPGFCIEHGFIAGDRYGDSEKVNAGIYLPSFPDVTFSVSSNQNAYGDYDKAEFEMKRDELSLLARIKGAQDMQGVLYPKRDVLREGKRDVQHWKGEESLIRRPDGTHDFEWAFVGTPRDVANPSEFGAAMFTKVEANMVGAAKKASVSNDEAVALWDKLLSGLKFRVKVPGAPEGSYFFPRANLTRLAPSNETPRPQ</sequence>
<dbReference type="EMBL" id="JBHSMS010000035">
    <property type="protein sequence ID" value="MFC5511593.1"/>
    <property type="molecule type" value="Genomic_DNA"/>
</dbReference>
<evidence type="ECO:0000313" key="4">
    <source>
        <dbReference type="EMBL" id="MFC5511593.1"/>
    </source>
</evidence>
<organism evidence="4 5">
    <name type="scientific">Massilia jejuensis</name>
    <dbReference type="NCBI Taxonomy" id="648894"/>
    <lineage>
        <taxon>Bacteria</taxon>
        <taxon>Pseudomonadati</taxon>
        <taxon>Pseudomonadota</taxon>
        <taxon>Betaproteobacteria</taxon>
        <taxon>Burkholderiales</taxon>
        <taxon>Oxalobacteraceae</taxon>
        <taxon>Telluria group</taxon>
        <taxon>Massilia</taxon>
    </lineage>
</organism>